<evidence type="ECO:0000259" key="1">
    <source>
        <dbReference type="Pfam" id="PF08241"/>
    </source>
</evidence>
<dbReference type="PANTHER" id="PTHR43591:SF24">
    <property type="entry name" value="2-METHOXY-6-POLYPRENYL-1,4-BENZOQUINOL METHYLASE, MITOCHONDRIAL"/>
    <property type="match status" value="1"/>
</dbReference>
<dbReference type="EMBL" id="CAMPGE010017646">
    <property type="protein sequence ID" value="CAI2376111.1"/>
    <property type="molecule type" value="Genomic_DNA"/>
</dbReference>
<gene>
    <name evidence="2" type="ORF">ECRASSUSDP1_LOCUS17480</name>
</gene>
<evidence type="ECO:0000313" key="3">
    <source>
        <dbReference type="Proteomes" id="UP001295684"/>
    </source>
</evidence>
<proteinExistence type="predicted"/>
<dbReference type="Proteomes" id="UP001295684">
    <property type="component" value="Unassembled WGS sequence"/>
</dbReference>
<dbReference type="Gene3D" id="3.40.50.150">
    <property type="entry name" value="Vaccinia Virus protein VP39"/>
    <property type="match status" value="1"/>
</dbReference>
<feature type="domain" description="Methyltransferase type 11" evidence="1">
    <location>
        <begin position="67"/>
        <end position="191"/>
    </location>
</feature>
<name>A0AAD1XNP4_EUPCR</name>
<accession>A0AAD1XNP4</accession>
<keyword evidence="3" id="KW-1185">Reference proteome</keyword>
<protein>
    <recommendedName>
        <fullName evidence="1">Methyltransferase type 11 domain-containing protein</fullName>
    </recommendedName>
</protein>
<dbReference type="CDD" id="cd02440">
    <property type="entry name" value="AdoMet_MTases"/>
    <property type="match status" value="1"/>
</dbReference>
<dbReference type="InterPro" id="IPR029063">
    <property type="entry name" value="SAM-dependent_MTases_sf"/>
</dbReference>
<comment type="caution">
    <text evidence="2">The sequence shown here is derived from an EMBL/GenBank/DDBJ whole genome shotgun (WGS) entry which is preliminary data.</text>
</comment>
<organism evidence="2 3">
    <name type="scientific">Euplotes crassus</name>
    <dbReference type="NCBI Taxonomy" id="5936"/>
    <lineage>
        <taxon>Eukaryota</taxon>
        <taxon>Sar</taxon>
        <taxon>Alveolata</taxon>
        <taxon>Ciliophora</taxon>
        <taxon>Intramacronucleata</taxon>
        <taxon>Spirotrichea</taxon>
        <taxon>Hypotrichia</taxon>
        <taxon>Euplotida</taxon>
        <taxon>Euplotidae</taxon>
        <taxon>Moneuplotes</taxon>
    </lineage>
</organism>
<evidence type="ECO:0000313" key="2">
    <source>
        <dbReference type="EMBL" id="CAI2376111.1"/>
    </source>
</evidence>
<dbReference type="AlphaFoldDB" id="A0AAD1XNP4"/>
<dbReference type="SUPFAM" id="SSF53335">
    <property type="entry name" value="S-adenosyl-L-methionine-dependent methyltransferases"/>
    <property type="match status" value="1"/>
</dbReference>
<sequence>MISNILRRSRGAKLVQSQSRAFTTAKLREYWNDFSDDYVKGTEYYTLPVGLDLYALTSAHLSGSVVETGAGSGTASSIFATYMQKEKSHFVTCDLSDTMVEKMEKRYSSLASNYDSINYSKLTRGEAQDMNFTDCDTNSKNIYSLRSSNEDLPFKDNQFDAYVSTFCLNIVNDPIKMLTEAHRILKPHGKVGVSLWGRRSESPYFALLPKILKRNGAEFPEQKSYFHMEGKVCEFMNTAGFKDIKNVQRLIYINQDSAKVLRSLISSPFYRKVAKINPEEVINASIEEFLSTFDEMFTKKNKMIHFEADICVATK</sequence>
<dbReference type="Pfam" id="PF08241">
    <property type="entry name" value="Methyltransf_11"/>
    <property type="match status" value="1"/>
</dbReference>
<dbReference type="GO" id="GO:0008757">
    <property type="term" value="F:S-adenosylmethionine-dependent methyltransferase activity"/>
    <property type="evidence" value="ECO:0007669"/>
    <property type="project" value="InterPro"/>
</dbReference>
<reference evidence="2" key="1">
    <citation type="submission" date="2023-07" db="EMBL/GenBank/DDBJ databases">
        <authorList>
            <consortium name="AG Swart"/>
            <person name="Singh M."/>
            <person name="Singh A."/>
            <person name="Seah K."/>
            <person name="Emmerich C."/>
        </authorList>
    </citation>
    <scope>NUCLEOTIDE SEQUENCE</scope>
    <source>
        <strain evidence="2">DP1</strain>
    </source>
</reference>
<dbReference type="PANTHER" id="PTHR43591">
    <property type="entry name" value="METHYLTRANSFERASE"/>
    <property type="match status" value="1"/>
</dbReference>
<dbReference type="InterPro" id="IPR013216">
    <property type="entry name" value="Methyltransf_11"/>
</dbReference>